<gene>
    <name evidence="3" type="primary">Aste57867_2180</name>
    <name evidence="2" type="ORF">As57867_002175</name>
    <name evidence="3" type="ORF">ASTE57867_2180</name>
</gene>
<sequence>MTAVLTIRRDGSKLPILFVIKGQAGAVIESNEFQTYPPEHHYAMQNKTLMDGDVWEQYLWNVLAERIERPSLLVLDNSESHVSETSMATAELLGYTVCSLLPNATSHCQPLDVSIMAPFKRHLRDMWIAEYAVEGDINDIDWFSPSAKVKRITIIKRANRFVSSRAIDCN</sequence>
<evidence type="ECO:0000313" key="3">
    <source>
        <dbReference type="EMBL" id="VFT79383.1"/>
    </source>
</evidence>
<dbReference type="Proteomes" id="UP000332933">
    <property type="component" value="Unassembled WGS sequence"/>
</dbReference>
<evidence type="ECO:0000259" key="1">
    <source>
        <dbReference type="Pfam" id="PF03184"/>
    </source>
</evidence>
<accession>A0A485K6W2</accession>
<proteinExistence type="predicted"/>
<name>A0A485K6W2_9STRA</name>
<dbReference type="AlphaFoldDB" id="A0A485K6W2"/>
<keyword evidence="4" id="KW-1185">Reference proteome</keyword>
<evidence type="ECO:0000313" key="2">
    <source>
        <dbReference type="EMBL" id="KAF0717644.1"/>
    </source>
</evidence>
<reference evidence="3 4" key="1">
    <citation type="submission" date="2019-03" db="EMBL/GenBank/DDBJ databases">
        <authorList>
            <person name="Gaulin E."/>
            <person name="Dumas B."/>
        </authorList>
    </citation>
    <scope>NUCLEOTIDE SEQUENCE [LARGE SCALE GENOMIC DNA]</scope>
    <source>
        <strain evidence="3">CBS 568.67</strain>
    </source>
</reference>
<dbReference type="EMBL" id="CAADRA010000227">
    <property type="protein sequence ID" value="VFT79383.1"/>
    <property type="molecule type" value="Genomic_DNA"/>
</dbReference>
<feature type="domain" description="DDE-1" evidence="1">
    <location>
        <begin position="4"/>
        <end position="167"/>
    </location>
</feature>
<dbReference type="InterPro" id="IPR004875">
    <property type="entry name" value="DDE_SF_endonuclease_dom"/>
</dbReference>
<reference evidence="2" key="2">
    <citation type="submission" date="2019-06" db="EMBL/GenBank/DDBJ databases">
        <title>Genomics analysis of Aphanomyces spp. identifies a new class of oomycete effector associated with host adaptation.</title>
        <authorList>
            <person name="Gaulin E."/>
        </authorList>
    </citation>
    <scope>NUCLEOTIDE SEQUENCE</scope>
    <source>
        <strain evidence="2">CBS 578.67</strain>
    </source>
</reference>
<dbReference type="EMBL" id="VJMH01000227">
    <property type="protein sequence ID" value="KAF0717644.1"/>
    <property type="molecule type" value="Genomic_DNA"/>
</dbReference>
<dbReference type="Pfam" id="PF03184">
    <property type="entry name" value="DDE_1"/>
    <property type="match status" value="1"/>
</dbReference>
<dbReference type="OrthoDB" id="129077at2759"/>
<dbReference type="GO" id="GO:0003676">
    <property type="term" value="F:nucleic acid binding"/>
    <property type="evidence" value="ECO:0007669"/>
    <property type="project" value="InterPro"/>
</dbReference>
<organism evidence="3 4">
    <name type="scientific">Aphanomyces stellatus</name>
    <dbReference type="NCBI Taxonomy" id="120398"/>
    <lineage>
        <taxon>Eukaryota</taxon>
        <taxon>Sar</taxon>
        <taxon>Stramenopiles</taxon>
        <taxon>Oomycota</taxon>
        <taxon>Saprolegniomycetes</taxon>
        <taxon>Saprolegniales</taxon>
        <taxon>Verrucalvaceae</taxon>
        <taxon>Aphanomyces</taxon>
    </lineage>
</organism>
<protein>
    <submittedName>
        <fullName evidence="3">Aste57867_2180 protein</fullName>
    </submittedName>
</protein>
<evidence type="ECO:0000313" key="4">
    <source>
        <dbReference type="Proteomes" id="UP000332933"/>
    </source>
</evidence>